<keyword evidence="2" id="KW-0378">Hydrolase</keyword>
<gene>
    <name evidence="2" type="ORF">B5D82_16095</name>
</gene>
<dbReference type="GO" id="GO:0016787">
    <property type="term" value="F:hydrolase activity"/>
    <property type="evidence" value="ECO:0007669"/>
    <property type="project" value="UniProtKB-KW"/>
</dbReference>
<organism evidence="2 3">
    <name type="scientific">Cognaticolwellia beringensis</name>
    <dbReference type="NCBI Taxonomy" id="1967665"/>
    <lineage>
        <taxon>Bacteria</taxon>
        <taxon>Pseudomonadati</taxon>
        <taxon>Pseudomonadota</taxon>
        <taxon>Gammaproteobacteria</taxon>
        <taxon>Alteromonadales</taxon>
        <taxon>Colwelliaceae</taxon>
        <taxon>Cognaticolwellia</taxon>
    </lineage>
</organism>
<evidence type="ECO:0000313" key="3">
    <source>
        <dbReference type="Proteomes" id="UP000202259"/>
    </source>
</evidence>
<dbReference type="EMBL" id="CP020465">
    <property type="protein sequence ID" value="ASP49151.1"/>
    <property type="molecule type" value="Genomic_DNA"/>
</dbReference>
<dbReference type="PANTHER" id="PTHR43798">
    <property type="entry name" value="MONOACYLGLYCEROL LIPASE"/>
    <property type="match status" value="1"/>
</dbReference>
<dbReference type="OrthoDB" id="149912at2"/>
<dbReference type="InterPro" id="IPR050266">
    <property type="entry name" value="AB_hydrolase_sf"/>
</dbReference>
<dbReference type="PRINTS" id="PR00111">
    <property type="entry name" value="ABHYDROLASE"/>
</dbReference>
<keyword evidence="3" id="KW-1185">Reference proteome</keyword>
<dbReference type="PANTHER" id="PTHR43798:SF33">
    <property type="entry name" value="HYDROLASE, PUTATIVE (AFU_ORTHOLOGUE AFUA_2G14860)-RELATED"/>
    <property type="match status" value="1"/>
</dbReference>
<name>A0A222GBI3_9GAMM</name>
<evidence type="ECO:0000259" key="1">
    <source>
        <dbReference type="Pfam" id="PF00561"/>
    </source>
</evidence>
<dbReference type="Pfam" id="PF00561">
    <property type="entry name" value="Abhydrolase_1"/>
    <property type="match status" value="1"/>
</dbReference>
<accession>A0A222GBI3</accession>
<dbReference type="InterPro" id="IPR000073">
    <property type="entry name" value="AB_hydrolase_1"/>
</dbReference>
<feature type="domain" description="AB hydrolase-1" evidence="1">
    <location>
        <begin position="31"/>
        <end position="271"/>
    </location>
</feature>
<dbReference type="SUPFAM" id="SSF53474">
    <property type="entry name" value="alpha/beta-Hydrolases"/>
    <property type="match status" value="1"/>
</dbReference>
<dbReference type="Proteomes" id="UP000202259">
    <property type="component" value="Chromosome"/>
</dbReference>
<sequence>MPTSHIFKTVEFDVNGQKISGISNGNEQGELLLCLHGWLDNAASFHPLMPYLSNYHVIAIDWPGHGLSDHRSADAHYHFLDWVNDLIALFRSQQWQAIDIVGHSMGGMVASTFAAAFPEHVKSLTLIDAIGLLTSSETTTTTQLRKGLLSRLSQGTKVKKYHASLESAVEARVLVSDLSQQNAALIVNRGIEKTAAGFSWRSDSRLRTISTYRFTMAQAQQLVADINIPVQLLYGSKGMDMVTKGLKNFSPLFKNLQKHKLIGGHHVHMEQPEQAAMLVNAFIQQLK</sequence>
<dbReference type="InterPro" id="IPR029058">
    <property type="entry name" value="AB_hydrolase_fold"/>
</dbReference>
<protein>
    <submittedName>
        <fullName evidence="2">Alpha/beta hydrolase</fullName>
    </submittedName>
</protein>
<dbReference type="AlphaFoldDB" id="A0A222GBI3"/>
<dbReference type="GO" id="GO:0016020">
    <property type="term" value="C:membrane"/>
    <property type="evidence" value="ECO:0007669"/>
    <property type="project" value="TreeGrafter"/>
</dbReference>
<dbReference type="Gene3D" id="3.40.50.1820">
    <property type="entry name" value="alpha/beta hydrolase"/>
    <property type="match status" value="1"/>
</dbReference>
<dbReference type="KEGG" id="cber:B5D82_16095"/>
<dbReference type="InterPro" id="IPR000639">
    <property type="entry name" value="Epox_hydrolase-like"/>
</dbReference>
<reference evidence="2 3" key="1">
    <citation type="submission" date="2017-08" db="EMBL/GenBank/DDBJ databases">
        <title>Complete genome of Colwellia sp. NB097-1, a psychrophile bacterium ioslated from Bering Sea.</title>
        <authorList>
            <person name="Chen X."/>
        </authorList>
    </citation>
    <scope>NUCLEOTIDE SEQUENCE [LARGE SCALE GENOMIC DNA]</scope>
    <source>
        <strain evidence="2 3">NB097-1</strain>
    </source>
</reference>
<proteinExistence type="predicted"/>
<dbReference type="RefSeq" id="WP_081152952.1">
    <property type="nucleotide sequence ID" value="NZ_CP020465.1"/>
</dbReference>
<dbReference type="PRINTS" id="PR00412">
    <property type="entry name" value="EPOXHYDRLASE"/>
</dbReference>
<evidence type="ECO:0000313" key="2">
    <source>
        <dbReference type="EMBL" id="ASP49151.1"/>
    </source>
</evidence>